<dbReference type="KEGG" id="amr:AM1_B0257"/>
<gene>
    <name evidence="2" type="ordered locus">AM1_B0257</name>
</gene>
<accession>A8ZLE9</accession>
<evidence type="ECO:0000256" key="1">
    <source>
        <dbReference type="SAM" id="MobiDB-lite"/>
    </source>
</evidence>
<evidence type="ECO:0000313" key="2">
    <source>
        <dbReference type="EMBL" id="ABW31976.1"/>
    </source>
</evidence>
<evidence type="ECO:0000313" key="3">
    <source>
        <dbReference type="Proteomes" id="UP000000268"/>
    </source>
</evidence>
<geneLocation type="plasmid" evidence="2 3">
    <name>pREB2</name>
</geneLocation>
<sequence length="235" mass="25776">MHNLDDILQLLEVSEETLGKILKACGWEGLTQFDDEQSEILIAINEGHNANGWSYVESYLRKVADQQGLGPEEYDRLASAITQAGATLGEYRETFADICQRFKGGASAEEAVLPPADKPVKLTEAYDLPPADGEDNPLAGLSPEELTFINEGGKTAATITLSRMQGFADKAAEEQERLEQAFLYCYRQEIAKSLRDPEFKAQFTLRLQRSMEGKKPPANEISGAATTIPLLSSTS</sequence>
<feature type="region of interest" description="Disordered" evidence="1">
    <location>
        <begin position="211"/>
        <end position="235"/>
    </location>
</feature>
<keyword evidence="3" id="KW-1185">Reference proteome</keyword>
<dbReference type="AlphaFoldDB" id="A8ZLE9"/>
<reference evidence="2 3" key="1">
    <citation type="journal article" date="2008" name="Proc. Natl. Acad. Sci. U.S.A.">
        <title>Niche adaptation and genome expansion in the chlorophyll d-producing cyanobacterium Acaryochloris marina.</title>
        <authorList>
            <person name="Swingley W.D."/>
            <person name="Chen M."/>
            <person name="Cheung P.C."/>
            <person name="Conrad A.L."/>
            <person name="Dejesa L.C."/>
            <person name="Hao J."/>
            <person name="Honchak B.M."/>
            <person name="Karbach L.E."/>
            <person name="Kurdoglu A."/>
            <person name="Lahiri S."/>
            <person name="Mastrian S.D."/>
            <person name="Miyashita H."/>
            <person name="Page L."/>
            <person name="Ramakrishna P."/>
            <person name="Satoh S."/>
            <person name="Sattley W.M."/>
            <person name="Shimada Y."/>
            <person name="Taylor H.L."/>
            <person name="Tomo T."/>
            <person name="Tsuchiya T."/>
            <person name="Wang Z.T."/>
            <person name="Raymond J."/>
            <person name="Mimuro M."/>
            <person name="Blankenship R.E."/>
            <person name="Touchman J.W."/>
        </authorList>
    </citation>
    <scope>NUCLEOTIDE SEQUENCE [LARGE SCALE GENOMIC DNA]</scope>
    <source>
        <strain evidence="3">MBIC 11017</strain>
        <plasmid evidence="3">Plasmid pREB2</plasmid>
    </source>
</reference>
<dbReference type="RefSeq" id="WP_012167124.1">
    <property type="nucleotide sequence ID" value="NC_009927.1"/>
</dbReference>
<dbReference type="EMBL" id="CP000839">
    <property type="protein sequence ID" value="ABW31976.1"/>
    <property type="molecule type" value="Genomic_DNA"/>
</dbReference>
<protein>
    <submittedName>
        <fullName evidence="2">Uncharacterized protein</fullName>
    </submittedName>
</protein>
<dbReference type="HOGENOM" id="CLU_1212659_0_0_3"/>
<organism evidence="2 3">
    <name type="scientific">Acaryochloris marina (strain MBIC 11017)</name>
    <dbReference type="NCBI Taxonomy" id="329726"/>
    <lineage>
        <taxon>Bacteria</taxon>
        <taxon>Bacillati</taxon>
        <taxon>Cyanobacteriota</taxon>
        <taxon>Cyanophyceae</taxon>
        <taxon>Acaryochloridales</taxon>
        <taxon>Acaryochloridaceae</taxon>
        <taxon>Acaryochloris</taxon>
    </lineage>
</organism>
<keyword evidence="2" id="KW-0614">Plasmid</keyword>
<dbReference type="Proteomes" id="UP000000268">
    <property type="component" value="Plasmid pREB2"/>
</dbReference>
<name>A8ZLE9_ACAM1</name>
<proteinExistence type="predicted"/>